<dbReference type="Pfam" id="PF09956">
    <property type="entry name" value="Phage_cement_2"/>
    <property type="match status" value="1"/>
</dbReference>
<dbReference type="Proteomes" id="UP000326018">
    <property type="component" value="Unassembled WGS sequence"/>
</dbReference>
<reference evidence="1 2" key="1">
    <citation type="submission" date="2019-09" db="EMBL/GenBank/DDBJ databases">
        <authorList>
            <person name="Chandra G."/>
            <person name="Truman W A."/>
        </authorList>
    </citation>
    <scope>NUCLEOTIDE SEQUENCE [LARGE SCALE GENOMIC DNA]</scope>
    <source>
        <strain evidence="1">PS712</strain>
    </source>
</reference>
<protein>
    <submittedName>
        <fullName evidence="1">Uncharacterized protein</fullName>
    </submittedName>
</protein>
<name>A0A5E7DQU9_PSEFL</name>
<dbReference type="InterPro" id="IPR011231">
    <property type="entry name" value="Phage_VT1-Sakai_H0018"/>
</dbReference>
<accession>A0A5E7DQU9</accession>
<evidence type="ECO:0000313" key="1">
    <source>
        <dbReference type="EMBL" id="VVO20000.1"/>
    </source>
</evidence>
<dbReference type="EMBL" id="CABVIB010000023">
    <property type="protein sequence ID" value="VVO20000.1"/>
    <property type="molecule type" value="Genomic_DNA"/>
</dbReference>
<dbReference type="RefSeq" id="WP_150704033.1">
    <property type="nucleotide sequence ID" value="NZ_CABVIB010000023.1"/>
</dbReference>
<dbReference type="AlphaFoldDB" id="A0A5E7DQU9"/>
<evidence type="ECO:0000313" key="2">
    <source>
        <dbReference type="Proteomes" id="UP000326018"/>
    </source>
</evidence>
<gene>
    <name evidence="1" type="ORF">PS712_04155</name>
</gene>
<dbReference type="OrthoDB" id="5365964at2"/>
<proteinExistence type="predicted"/>
<organism evidence="1 2">
    <name type="scientific">Pseudomonas fluorescens</name>
    <dbReference type="NCBI Taxonomy" id="294"/>
    <lineage>
        <taxon>Bacteria</taxon>
        <taxon>Pseudomonadati</taxon>
        <taxon>Pseudomonadota</taxon>
        <taxon>Gammaproteobacteria</taxon>
        <taxon>Pseudomonadales</taxon>
        <taxon>Pseudomonadaceae</taxon>
        <taxon>Pseudomonas</taxon>
    </lineage>
</organism>
<sequence>MKNLIKLGLMVTAIAPTGGCVSGNLYRINSLIGVASTDAAEGADVELQTLGEFELPKTSAQAWAVGNPIYAVAATNVLTNVPGTGNYLVGVATGIAANPSAVGRVRLNGALGLPVTV</sequence>